<dbReference type="SUPFAM" id="SSF53474">
    <property type="entry name" value="alpha/beta-Hydrolases"/>
    <property type="match status" value="1"/>
</dbReference>
<keyword evidence="2" id="KW-0378">Hydrolase</keyword>
<evidence type="ECO:0000313" key="3">
    <source>
        <dbReference type="Proteomes" id="UP000664601"/>
    </source>
</evidence>
<protein>
    <submittedName>
        <fullName evidence="2">Alpha/beta hydrolase</fullName>
    </submittedName>
</protein>
<comment type="caution">
    <text evidence="2">The sequence shown here is derived from an EMBL/GenBank/DDBJ whole genome shotgun (WGS) entry which is preliminary data.</text>
</comment>
<name>A0ABS3LC77_9ENTE</name>
<accession>A0ABS3LC77</accession>
<dbReference type="InterPro" id="IPR029058">
    <property type="entry name" value="AB_hydrolase_fold"/>
</dbReference>
<dbReference type="InterPro" id="IPR000073">
    <property type="entry name" value="AB_hydrolase_1"/>
</dbReference>
<dbReference type="RefSeq" id="WP_207674164.1">
    <property type="nucleotide sequence ID" value="NZ_JAFREM010000020.1"/>
</dbReference>
<dbReference type="PANTHER" id="PTHR43798:SF33">
    <property type="entry name" value="HYDROLASE, PUTATIVE (AFU_ORTHOLOGUE AFUA_2G14860)-RELATED"/>
    <property type="match status" value="1"/>
</dbReference>
<dbReference type="EMBL" id="JAFREM010000020">
    <property type="protein sequence ID" value="MBO1307237.1"/>
    <property type="molecule type" value="Genomic_DNA"/>
</dbReference>
<dbReference type="GO" id="GO:0016787">
    <property type="term" value="F:hydrolase activity"/>
    <property type="evidence" value="ECO:0007669"/>
    <property type="project" value="UniProtKB-KW"/>
</dbReference>
<evidence type="ECO:0000313" key="2">
    <source>
        <dbReference type="EMBL" id="MBO1307237.1"/>
    </source>
</evidence>
<reference evidence="2 3" key="1">
    <citation type="submission" date="2021-03" db="EMBL/GenBank/DDBJ databases">
        <title>Enterococcal diversity collection.</title>
        <authorList>
            <person name="Gilmore M.S."/>
            <person name="Schwartzman J."/>
            <person name="Van Tyne D."/>
            <person name="Martin M."/>
            <person name="Earl A.M."/>
            <person name="Manson A.L."/>
            <person name="Straub T."/>
            <person name="Salamzade R."/>
            <person name="Saavedra J."/>
            <person name="Lebreton F."/>
            <person name="Prichula J."/>
            <person name="Schaufler K."/>
            <person name="Gaca A."/>
            <person name="Sgardioli B."/>
            <person name="Wagenaar J."/>
            <person name="Strong T."/>
        </authorList>
    </citation>
    <scope>NUCLEOTIDE SEQUENCE [LARGE SCALE GENOMIC DNA]</scope>
    <source>
        <strain evidence="2 3">669A</strain>
    </source>
</reference>
<dbReference type="Pfam" id="PF12697">
    <property type="entry name" value="Abhydrolase_6"/>
    <property type="match status" value="1"/>
</dbReference>
<dbReference type="Gene3D" id="3.40.50.1820">
    <property type="entry name" value="alpha/beta hydrolase"/>
    <property type="match status" value="1"/>
</dbReference>
<gene>
    <name evidence="2" type="ORF">JZO70_13755</name>
</gene>
<dbReference type="InterPro" id="IPR050266">
    <property type="entry name" value="AB_hydrolase_sf"/>
</dbReference>
<feature type="domain" description="AB hydrolase-1" evidence="1">
    <location>
        <begin position="29"/>
        <end position="271"/>
    </location>
</feature>
<dbReference type="Proteomes" id="UP000664601">
    <property type="component" value="Unassembled WGS sequence"/>
</dbReference>
<organism evidence="2 3">
    <name type="scientific">Candidatus Enterococcus moelleringii</name>
    <dbReference type="NCBI Taxonomy" id="2815325"/>
    <lineage>
        <taxon>Bacteria</taxon>
        <taxon>Bacillati</taxon>
        <taxon>Bacillota</taxon>
        <taxon>Bacilli</taxon>
        <taxon>Lactobacillales</taxon>
        <taxon>Enterococcaceae</taxon>
        <taxon>Enterococcus</taxon>
    </lineage>
</organism>
<keyword evidence="3" id="KW-1185">Reference proteome</keyword>
<proteinExistence type="predicted"/>
<dbReference type="PANTHER" id="PTHR43798">
    <property type="entry name" value="MONOACYLGLYCEROL LIPASE"/>
    <property type="match status" value="1"/>
</dbReference>
<evidence type="ECO:0000259" key="1">
    <source>
        <dbReference type="Pfam" id="PF12697"/>
    </source>
</evidence>
<sequence length="277" mass="30825">MKTPGKLVTVNQHQMHVYYHEANTDRPTIVLLAGSGTACPTYDFKPLWRLLEGHYSFAVVERPGYGWSEITDRPRDVDTMLEETREALNQAGISGPFIPTAHSMSGLEAICWGQKYPKEVSAIIGLDMAVPAAYEEVALPKAFALMIGIAHLLKRPIANARVKSHPAVKQGLLTKEEVAAMKQITAQQLLSQNIVDETKFVYKNAKKVAAGNCPQVPVLCILANDKGVLKNTPSWGKVHQEYFADNRQTEFLELDCGHYVHCEEPEKVAKAMKEFIH</sequence>